<organism evidence="3">
    <name type="scientific">Methylophaga aminisulfidivorans</name>
    <dbReference type="NCBI Taxonomy" id="230105"/>
    <lineage>
        <taxon>Bacteria</taxon>
        <taxon>Pseudomonadati</taxon>
        <taxon>Pseudomonadota</taxon>
        <taxon>Gammaproteobacteria</taxon>
        <taxon>Thiotrichales</taxon>
        <taxon>Piscirickettsiaceae</taxon>
        <taxon>Methylophaga</taxon>
    </lineage>
</organism>
<accession>A0A7C1ZS05</accession>
<dbReference type="InterPro" id="IPR023346">
    <property type="entry name" value="Lysozyme-like_dom_sf"/>
</dbReference>
<evidence type="ECO:0000313" key="3">
    <source>
        <dbReference type="EMBL" id="HEC74265.1"/>
    </source>
</evidence>
<reference evidence="3" key="1">
    <citation type="journal article" date="2020" name="mSystems">
        <title>Genome- and Community-Level Interaction Insights into Carbon Utilization and Element Cycling Functions of Hydrothermarchaeota in Hydrothermal Sediment.</title>
        <authorList>
            <person name="Zhou Z."/>
            <person name="Liu Y."/>
            <person name="Xu W."/>
            <person name="Pan J."/>
            <person name="Luo Z.H."/>
            <person name="Li M."/>
        </authorList>
    </citation>
    <scope>NUCLEOTIDE SEQUENCE [LARGE SCALE GENOMIC DNA]</scope>
    <source>
        <strain evidence="3">HyVt-380</strain>
    </source>
</reference>
<dbReference type="InterPro" id="IPR008258">
    <property type="entry name" value="Transglycosylase_SLT_dom_1"/>
</dbReference>
<keyword evidence="1" id="KW-1133">Transmembrane helix</keyword>
<feature type="transmembrane region" description="Helical" evidence="1">
    <location>
        <begin position="21"/>
        <end position="41"/>
    </location>
</feature>
<dbReference type="EMBL" id="DRHY01000178">
    <property type="protein sequence ID" value="HEC74265.1"/>
    <property type="molecule type" value="Genomic_DNA"/>
</dbReference>
<comment type="caution">
    <text evidence="3">The sequence shown here is derived from an EMBL/GenBank/DDBJ whole genome shotgun (WGS) entry which is preliminary data.</text>
</comment>
<evidence type="ECO:0000256" key="1">
    <source>
        <dbReference type="SAM" id="Phobius"/>
    </source>
</evidence>
<dbReference type="Gene3D" id="1.10.530.10">
    <property type="match status" value="1"/>
</dbReference>
<dbReference type="AlphaFoldDB" id="A0A7C1ZS05"/>
<proteinExistence type="predicted"/>
<dbReference type="SUPFAM" id="SSF53955">
    <property type="entry name" value="Lysozyme-like"/>
    <property type="match status" value="1"/>
</dbReference>
<feature type="domain" description="Transglycosylase SLT" evidence="2">
    <location>
        <begin position="106"/>
        <end position="235"/>
    </location>
</feature>
<sequence>MARESISKSKYLTICSQNIQNIHLSTLSWWLVCMTNVYSWVLRKMHSSSHHQCNMSIKTAYGFTCIYSTKIFLKFLAISIILSCNLYSPAYANTYSKKTIPALYVKVAKQEGVPANLLYAISRAESTNPKIKKVWPWTINVRGKGYYFPTRKKAYAAIMLLLANDITLVDIGLMQTNWYWHKDKLKDPWKALSPEYNIQTGAKILRECYERKQDWFYCAGEYHTKSNTPERAARAKRYQENVLSYIRATK</sequence>
<feature type="transmembrane region" description="Helical" evidence="1">
    <location>
        <begin position="61"/>
        <end position="88"/>
    </location>
</feature>
<dbReference type="Pfam" id="PF01464">
    <property type="entry name" value="SLT"/>
    <property type="match status" value="1"/>
</dbReference>
<dbReference type="Proteomes" id="UP000886384">
    <property type="component" value="Unassembled WGS sequence"/>
</dbReference>
<name>A0A7C1ZS05_9GAMM</name>
<gene>
    <name evidence="3" type="ORF">ENI26_07830</name>
</gene>
<protein>
    <submittedName>
        <fullName evidence="3">Lytic transglycosylase domain-containing protein</fullName>
    </submittedName>
</protein>
<keyword evidence="1" id="KW-0472">Membrane</keyword>
<keyword evidence="1" id="KW-0812">Transmembrane</keyword>
<evidence type="ECO:0000259" key="2">
    <source>
        <dbReference type="Pfam" id="PF01464"/>
    </source>
</evidence>